<dbReference type="InterPro" id="IPR023210">
    <property type="entry name" value="NADP_OxRdtase_dom"/>
</dbReference>
<keyword evidence="3" id="KW-1185">Reference proteome</keyword>
<dbReference type="Pfam" id="PF00248">
    <property type="entry name" value="Aldo_ket_red"/>
    <property type="match status" value="1"/>
</dbReference>
<dbReference type="InterPro" id="IPR036812">
    <property type="entry name" value="NAD(P)_OxRdtase_dom_sf"/>
</dbReference>
<evidence type="ECO:0000259" key="1">
    <source>
        <dbReference type="Pfam" id="PF00248"/>
    </source>
</evidence>
<dbReference type="Proteomes" id="UP000824469">
    <property type="component" value="Unassembled WGS sequence"/>
</dbReference>
<evidence type="ECO:0000313" key="3">
    <source>
        <dbReference type="Proteomes" id="UP000824469"/>
    </source>
</evidence>
<sequence>MKQVVDIALQVRYRHLYTPSIYGTEPTLGEALNHAFLTGIINRDEIFVTKSIWRGMEQCMESGLTKSIGVSNLSYKKLGDLLSYANISPAVNQEEMHPLWQQKKLRDYCSNVNIHVSAWSPLGGFGTFYGSNSVMENPVIEEIAKKHGKTVTQHPTLGTKSTSLAMLNNGLHSVNNNTHIHKTWASTVGVFNKGPHSLNNSTHIQKTWASAIPRACLENKPIKSFVGQQHGRVPLGGSANTVVTSQFNALEGSKINTSEVDEDVSVKST</sequence>
<name>A0AA38KGF0_TAXCH</name>
<dbReference type="PANTHER" id="PTHR11732">
    <property type="entry name" value="ALDO/KETO REDUCTASE"/>
    <property type="match status" value="1"/>
</dbReference>
<dbReference type="Gene3D" id="3.20.20.100">
    <property type="entry name" value="NADP-dependent oxidoreductase domain"/>
    <property type="match status" value="2"/>
</dbReference>
<organism evidence="2 3">
    <name type="scientific">Taxus chinensis</name>
    <name type="common">Chinese yew</name>
    <name type="synonym">Taxus wallichiana var. chinensis</name>
    <dbReference type="NCBI Taxonomy" id="29808"/>
    <lineage>
        <taxon>Eukaryota</taxon>
        <taxon>Viridiplantae</taxon>
        <taxon>Streptophyta</taxon>
        <taxon>Embryophyta</taxon>
        <taxon>Tracheophyta</taxon>
        <taxon>Spermatophyta</taxon>
        <taxon>Pinopsida</taxon>
        <taxon>Pinidae</taxon>
        <taxon>Conifers II</taxon>
        <taxon>Cupressales</taxon>
        <taxon>Taxaceae</taxon>
        <taxon>Taxus</taxon>
    </lineage>
</organism>
<feature type="non-terminal residue" evidence="2">
    <location>
        <position position="269"/>
    </location>
</feature>
<evidence type="ECO:0000313" key="2">
    <source>
        <dbReference type="EMBL" id="KAH9306483.1"/>
    </source>
</evidence>
<proteinExistence type="predicted"/>
<protein>
    <recommendedName>
        <fullName evidence="1">NADP-dependent oxidoreductase domain-containing protein</fullName>
    </recommendedName>
</protein>
<feature type="domain" description="NADP-dependent oxidoreductase" evidence="1">
    <location>
        <begin position="50"/>
        <end position="151"/>
    </location>
</feature>
<dbReference type="InterPro" id="IPR020471">
    <property type="entry name" value="AKR"/>
</dbReference>
<accession>A0AA38KGF0</accession>
<gene>
    <name evidence="2" type="ORF">KI387_010887</name>
</gene>
<dbReference type="GO" id="GO:0016491">
    <property type="term" value="F:oxidoreductase activity"/>
    <property type="evidence" value="ECO:0007669"/>
    <property type="project" value="InterPro"/>
</dbReference>
<dbReference type="EMBL" id="JAHRHJ020000008">
    <property type="protein sequence ID" value="KAH9306483.1"/>
    <property type="molecule type" value="Genomic_DNA"/>
</dbReference>
<comment type="caution">
    <text evidence="2">The sequence shown here is derived from an EMBL/GenBank/DDBJ whole genome shotgun (WGS) entry which is preliminary data.</text>
</comment>
<dbReference type="SUPFAM" id="SSF51430">
    <property type="entry name" value="NAD(P)-linked oxidoreductase"/>
    <property type="match status" value="1"/>
</dbReference>
<reference evidence="2 3" key="1">
    <citation type="journal article" date="2021" name="Nat. Plants">
        <title>The Taxus genome provides insights into paclitaxel biosynthesis.</title>
        <authorList>
            <person name="Xiong X."/>
            <person name="Gou J."/>
            <person name="Liao Q."/>
            <person name="Li Y."/>
            <person name="Zhou Q."/>
            <person name="Bi G."/>
            <person name="Li C."/>
            <person name="Du R."/>
            <person name="Wang X."/>
            <person name="Sun T."/>
            <person name="Guo L."/>
            <person name="Liang H."/>
            <person name="Lu P."/>
            <person name="Wu Y."/>
            <person name="Zhang Z."/>
            <person name="Ro D.K."/>
            <person name="Shang Y."/>
            <person name="Huang S."/>
            <person name="Yan J."/>
        </authorList>
    </citation>
    <scope>NUCLEOTIDE SEQUENCE [LARGE SCALE GENOMIC DNA]</scope>
    <source>
        <strain evidence="2">Ta-2019</strain>
    </source>
</reference>
<dbReference type="AlphaFoldDB" id="A0AA38KGF0"/>